<reference evidence="2 3" key="1">
    <citation type="submission" date="2017-06" db="EMBL/GenBank/DDBJ databases">
        <title>Draft genome sequence of a variant of Elsinoe murrayae.</title>
        <authorList>
            <person name="Cheng Q."/>
        </authorList>
    </citation>
    <scope>NUCLEOTIDE SEQUENCE [LARGE SCALE GENOMIC DNA]</scope>
    <source>
        <strain evidence="2 3">CQ-2017a</strain>
    </source>
</reference>
<comment type="caution">
    <text evidence="2">The sequence shown here is derived from an EMBL/GenBank/DDBJ whole genome shotgun (WGS) entry which is preliminary data.</text>
</comment>
<dbReference type="OrthoDB" id="9984024at2759"/>
<protein>
    <submittedName>
        <fullName evidence="2">Uncharacterized protein</fullName>
    </submittedName>
</protein>
<accession>A0A2K1QW05</accession>
<evidence type="ECO:0000313" key="2">
    <source>
        <dbReference type="EMBL" id="PNS19237.1"/>
    </source>
</evidence>
<dbReference type="PANTHER" id="PTHR47791">
    <property type="entry name" value="MEIOTICALLY UP-REGULATED GENE 191 PROTEIN"/>
    <property type="match status" value="1"/>
</dbReference>
<feature type="region of interest" description="Disordered" evidence="1">
    <location>
        <begin position="1"/>
        <end position="33"/>
    </location>
</feature>
<dbReference type="PANTHER" id="PTHR47791:SF3">
    <property type="entry name" value="MEIOTICALLY UP-REGULATED GENE 191 PROTEIN"/>
    <property type="match status" value="1"/>
</dbReference>
<sequence>MVSRLTAAPAPSPSMLPVPSPPDDPWPRRPDNTLPSLTQHAISVLFLSLDRSTGSVHGLGYWQVANAYTAIALHDTYSGDVPGRNLGVVRGQVDAVVRRTGDCVNEFCDDSLWWGHLLLLLLVRSGEWRRGYERVCARIYRHVAAWVMPEGTRDGGGRDVGGAVLWKATGGCREVNSITTALWAEYCAGLALLGLQRSEGTVGGEQEPEGFGVPDARVLIDQAMDSLDCIFRCLYDEEEAVVYDTIRLDAGERVDWTFTYTTGQTISACVALHRAVRTMRSRSGHDSTAKDRERMAKSDTLLRVAIRMARKAMARPQWVEGSMSRAPGVLSEYGAYGPENHKAWQNDDAVGFKSVLVRSLGKMLGYSRDLCQDASGRTGQELSGLCEAIERFIKDTYNSLEANCTNGTGQYGPWWAGPMDMSTCHSQMAVLDVMAVMRLMHT</sequence>
<proteinExistence type="predicted"/>
<keyword evidence="3" id="KW-1185">Reference proteome</keyword>
<organism evidence="2 3">
    <name type="scientific">Sphaceloma murrayae</name>
    <dbReference type="NCBI Taxonomy" id="2082308"/>
    <lineage>
        <taxon>Eukaryota</taxon>
        <taxon>Fungi</taxon>
        <taxon>Dikarya</taxon>
        <taxon>Ascomycota</taxon>
        <taxon>Pezizomycotina</taxon>
        <taxon>Dothideomycetes</taxon>
        <taxon>Dothideomycetidae</taxon>
        <taxon>Myriangiales</taxon>
        <taxon>Elsinoaceae</taxon>
        <taxon>Sphaceloma</taxon>
    </lineage>
</organism>
<evidence type="ECO:0000256" key="1">
    <source>
        <dbReference type="SAM" id="MobiDB-lite"/>
    </source>
</evidence>
<name>A0A2K1QW05_9PEZI</name>
<feature type="compositionally biased region" description="Pro residues" evidence="1">
    <location>
        <begin position="10"/>
        <end position="24"/>
    </location>
</feature>
<gene>
    <name evidence="2" type="ORF">CAC42_2414</name>
</gene>
<dbReference type="InParanoid" id="A0A2K1QW05"/>
<dbReference type="Proteomes" id="UP000243797">
    <property type="component" value="Unassembled WGS sequence"/>
</dbReference>
<dbReference type="Gene3D" id="1.50.10.20">
    <property type="match status" value="1"/>
</dbReference>
<evidence type="ECO:0000313" key="3">
    <source>
        <dbReference type="Proteomes" id="UP000243797"/>
    </source>
</evidence>
<dbReference type="EMBL" id="NKHZ01000032">
    <property type="protein sequence ID" value="PNS19237.1"/>
    <property type="molecule type" value="Genomic_DNA"/>
</dbReference>
<dbReference type="AlphaFoldDB" id="A0A2K1QW05"/>
<dbReference type="STRING" id="2082308.A0A2K1QW05"/>
<dbReference type="InterPro" id="IPR053169">
    <property type="entry name" value="MUG_Protein"/>
</dbReference>